<evidence type="ECO:0008006" key="3">
    <source>
        <dbReference type="Google" id="ProtNLM"/>
    </source>
</evidence>
<sequence>MLCQTWFSLAWPWPAHWIEVPMRWLFLLLLVLNVFYYVWHQQEAPLKVKEVAPLSLYKGNQQEIRLLRETGVSAPPKRRDECLVVGGVMGQGQLDALRQRLLSLDIATLPVVGQLPGADGRWLKVAPESERLLDQTVLSALSNDFKDLKHKIIFCQGIATGE</sequence>
<keyword evidence="1" id="KW-0812">Transmembrane</keyword>
<dbReference type="AlphaFoldDB" id="V5XWR5"/>
<protein>
    <recommendedName>
        <fullName evidence="3">Sporulation domain-containing protein</fullName>
    </recommendedName>
</protein>
<keyword evidence="1" id="KW-0472">Membrane</keyword>
<name>V5XWR5_PSEPU</name>
<reference evidence="2" key="1">
    <citation type="submission" date="2013-07" db="EMBL/GenBank/DDBJ databases">
        <title>The prokaryotic type III pantothenate kinase from Pseudomonas putida.</title>
        <authorList>
            <person name="Chohnan S."/>
        </authorList>
    </citation>
    <scope>NUCLEOTIDE SEQUENCE</scope>
    <source>
        <strain evidence="2">JCM 20089</strain>
    </source>
</reference>
<proteinExistence type="predicted"/>
<feature type="transmembrane region" description="Helical" evidence="1">
    <location>
        <begin position="20"/>
        <end position="39"/>
    </location>
</feature>
<organism evidence="2">
    <name type="scientific">Pseudomonas putida</name>
    <name type="common">Arthrobacter siderocapsulatus</name>
    <dbReference type="NCBI Taxonomy" id="303"/>
    <lineage>
        <taxon>Bacteria</taxon>
        <taxon>Pseudomonadati</taxon>
        <taxon>Pseudomonadota</taxon>
        <taxon>Gammaproteobacteria</taxon>
        <taxon>Pseudomonadales</taxon>
        <taxon>Pseudomonadaceae</taxon>
        <taxon>Pseudomonas</taxon>
    </lineage>
</organism>
<keyword evidence="1" id="KW-1133">Transmembrane helix</keyword>
<accession>V5XWR5</accession>
<evidence type="ECO:0000256" key="1">
    <source>
        <dbReference type="SAM" id="Phobius"/>
    </source>
</evidence>
<dbReference type="EMBL" id="AB829254">
    <property type="protein sequence ID" value="BAO09563.1"/>
    <property type="molecule type" value="Genomic_DNA"/>
</dbReference>
<evidence type="ECO:0000313" key="2">
    <source>
        <dbReference type="EMBL" id="BAO09563.1"/>
    </source>
</evidence>